<protein>
    <recommendedName>
        <fullName evidence="1">Class II aldolase/adducin N-terminal domain-containing protein</fullName>
    </recommendedName>
</protein>
<feature type="non-terminal residue" evidence="2">
    <location>
        <position position="150"/>
    </location>
</feature>
<feature type="domain" description="Class II aldolase/adducin N-terminal" evidence="1">
    <location>
        <begin position="8"/>
        <end position="149"/>
    </location>
</feature>
<reference evidence="2" key="1">
    <citation type="submission" date="2018-05" db="EMBL/GenBank/DDBJ databases">
        <authorList>
            <person name="Lanie J.A."/>
            <person name="Ng W.-L."/>
            <person name="Kazmierczak K.M."/>
            <person name="Andrzejewski T.M."/>
            <person name="Davidsen T.M."/>
            <person name="Wayne K.J."/>
            <person name="Tettelin H."/>
            <person name="Glass J.I."/>
            <person name="Rusch D."/>
            <person name="Podicherti R."/>
            <person name="Tsui H.-C.T."/>
            <person name="Winkler M.E."/>
        </authorList>
    </citation>
    <scope>NUCLEOTIDE SEQUENCE</scope>
</reference>
<dbReference type="Pfam" id="PF00596">
    <property type="entry name" value="Aldolase_II"/>
    <property type="match status" value="1"/>
</dbReference>
<dbReference type="InterPro" id="IPR036409">
    <property type="entry name" value="Aldolase_II/adducin_N_sf"/>
</dbReference>
<dbReference type="SMART" id="SM01007">
    <property type="entry name" value="Aldolase_II"/>
    <property type="match status" value="1"/>
</dbReference>
<dbReference type="EMBL" id="UINC01150329">
    <property type="protein sequence ID" value="SVD43313.1"/>
    <property type="molecule type" value="Genomic_DNA"/>
</dbReference>
<dbReference type="InterPro" id="IPR001303">
    <property type="entry name" value="Aldolase_II/adducin_N"/>
</dbReference>
<sequence>MEISELQKDLAAAFRWTAKLNMHEGIANHFSVCLPNSEDFYVNGSGMHFSSIKASDLVLVEQNKIEEIKKNPDLVDPTAINIHGAIHKRVSHARCILHVHSKYATALSVLKNPTLPPIDQNTMRFYNRVAVYDDFGGLGFEEESNKMAAC</sequence>
<dbReference type="PANTHER" id="PTHR10672">
    <property type="entry name" value="ADDUCIN"/>
    <property type="match status" value="1"/>
</dbReference>
<organism evidence="2">
    <name type="scientific">marine metagenome</name>
    <dbReference type="NCBI Taxonomy" id="408172"/>
    <lineage>
        <taxon>unclassified sequences</taxon>
        <taxon>metagenomes</taxon>
        <taxon>ecological metagenomes</taxon>
    </lineage>
</organism>
<accession>A0A382V9Z6</accession>
<evidence type="ECO:0000313" key="2">
    <source>
        <dbReference type="EMBL" id="SVD43313.1"/>
    </source>
</evidence>
<dbReference type="AlphaFoldDB" id="A0A382V9Z6"/>
<dbReference type="PANTHER" id="PTHR10672:SF3">
    <property type="entry name" value="PROTEIN HU-LI TAI SHAO"/>
    <property type="match status" value="1"/>
</dbReference>
<proteinExistence type="predicted"/>
<evidence type="ECO:0000259" key="1">
    <source>
        <dbReference type="SMART" id="SM01007"/>
    </source>
</evidence>
<dbReference type="InterPro" id="IPR051017">
    <property type="entry name" value="Aldolase-II_Adducin_sf"/>
</dbReference>
<dbReference type="GO" id="GO:0051015">
    <property type="term" value="F:actin filament binding"/>
    <property type="evidence" value="ECO:0007669"/>
    <property type="project" value="TreeGrafter"/>
</dbReference>
<gene>
    <name evidence="2" type="ORF">METZ01_LOCUS396167</name>
</gene>
<dbReference type="GO" id="GO:0005856">
    <property type="term" value="C:cytoskeleton"/>
    <property type="evidence" value="ECO:0007669"/>
    <property type="project" value="TreeGrafter"/>
</dbReference>
<dbReference type="SUPFAM" id="SSF53639">
    <property type="entry name" value="AraD/HMP-PK domain-like"/>
    <property type="match status" value="1"/>
</dbReference>
<dbReference type="Gene3D" id="3.40.225.10">
    <property type="entry name" value="Class II aldolase/adducin N-terminal domain"/>
    <property type="match status" value="1"/>
</dbReference>
<name>A0A382V9Z6_9ZZZZ</name>